<dbReference type="PANTHER" id="PTHR43428:SF1">
    <property type="entry name" value="ARSENATE REDUCTASE"/>
    <property type="match status" value="1"/>
</dbReference>
<evidence type="ECO:0000313" key="4">
    <source>
        <dbReference type="Proteomes" id="UP000641137"/>
    </source>
</evidence>
<dbReference type="InterPro" id="IPR036196">
    <property type="entry name" value="Ptyr_pPase_sf"/>
</dbReference>
<evidence type="ECO:0000259" key="2">
    <source>
        <dbReference type="SMART" id="SM00226"/>
    </source>
</evidence>
<sequence>MMAAQEIAASAHAAVAEDKKPMPHSVLFLCGMNVIRSPMAEQLAREILPPGVYIASAGVRSGERDPFVDVVMQETGLSLGNHQPRTMDELDDTGFDLVITLTPEAHHQAMELTRHLSLEVEYWPTDDPTAVTGSREQRLDAYRAVRNALKKRLIERFSRS</sequence>
<dbReference type="SUPFAM" id="SSF52788">
    <property type="entry name" value="Phosphotyrosine protein phosphatases I"/>
    <property type="match status" value="1"/>
</dbReference>
<proteinExistence type="predicted"/>
<organism evidence="3 4">
    <name type="scientific">Limoniibacter endophyticus</name>
    <dbReference type="NCBI Taxonomy" id="1565040"/>
    <lineage>
        <taxon>Bacteria</taxon>
        <taxon>Pseudomonadati</taxon>
        <taxon>Pseudomonadota</taxon>
        <taxon>Alphaproteobacteria</taxon>
        <taxon>Hyphomicrobiales</taxon>
        <taxon>Bartonellaceae</taxon>
        <taxon>Limoniibacter</taxon>
    </lineage>
</organism>
<reference evidence="3" key="1">
    <citation type="journal article" date="2014" name="Int. J. Syst. Evol. Microbiol.">
        <title>Complete genome sequence of Corynebacterium casei LMG S-19264T (=DSM 44701T), isolated from a smear-ripened cheese.</title>
        <authorList>
            <consortium name="US DOE Joint Genome Institute (JGI-PGF)"/>
            <person name="Walter F."/>
            <person name="Albersmeier A."/>
            <person name="Kalinowski J."/>
            <person name="Ruckert C."/>
        </authorList>
    </citation>
    <scope>NUCLEOTIDE SEQUENCE</scope>
    <source>
        <strain evidence="3">KCTC 42097</strain>
    </source>
</reference>
<gene>
    <name evidence="3" type="ORF">GCM10010136_33590</name>
</gene>
<evidence type="ECO:0000256" key="1">
    <source>
        <dbReference type="ARBA" id="ARBA00022849"/>
    </source>
</evidence>
<name>A0A8J3DSQ1_9HYPH</name>
<dbReference type="SMART" id="SM00226">
    <property type="entry name" value="LMWPc"/>
    <property type="match status" value="1"/>
</dbReference>
<dbReference type="Pfam" id="PF01451">
    <property type="entry name" value="LMWPc"/>
    <property type="match status" value="1"/>
</dbReference>
<dbReference type="PANTHER" id="PTHR43428">
    <property type="entry name" value="ARSENATE REDUCTASE"/>
    <property type="match status" value="1"/>
</dbReference>
<dbReference type="Proteomes" id="UP000641137">
    <property type="component" value="Unassembled WGS sequence"/>
</dbReference>
<dbReference type="GO" id="GO:0046685">
    <property type="term" value="P:response to arsenic-containing substance"/>
    <property type="evidence" value="ECO:0007669"/>
    <property type="project" value="UniProtKB-KW"/>
</dbReference>
<keyword evidence="4" id="KW-1185">Reference proteome</keyword>
<reference evidence="3" key="2">
    <citation type="submission" date="2020-09" db="EMBL/GenBank/DDBJ databases">
        <authorList>
            <person name="Sun Q."/>
            <person name="Kim S."/>
        </authorList>
    </citation>
    <scope>NUCLEOTIDE SEQUENCE</scope>
    <source>
        <strain evidence="3">KCTC 42097</strain>
    </source>
</reference>
<keyword evidence="1" id="KW-0059">Arsenical resistance</keyword>
<feature type="domain" description="Phosphotyrosine protein phosphatase I" evidence="2">
    <location>
        <begin position="24"/>
        <end position="159"/>
    </location>
</feature>
<dbReference type="EMBL" id="BMZO01000012">
    <property type="protein sequence ID" value="GHC80465.1"/>
    <property type="molecule type" value="Genomic_DNA"/>
</dbReference>
<dbReference type="InterPro" id="IPR023485">
    <property type="entry name" value="Ptyr_pPase"/>
</dbReference>
<protein>
    <submittedName>
        <fullName evidence="3">Protein-tyrosine-phosphatase</fullName>
    </submittedName>
</protein>
<dbReference type="AlphaFoldDB" id="A0A8J3DSQ1"/>
<evidence type="ECO:0000313" key="3">
    <source>
        <dbReference type="EMBL" id="GHC80465.1"/>
    </source>
</evidence>
<accession>A0A8J3DSQ1</accession>
<comment type="caution">
    <text evidence="3">The sequence shown here is derived from an EMBL/GenBank/DDBJ whole genome shotgun (WGS) entry which is preliminary data.</text>
</comment>
<dbReference type="Gene3D" id="3.40.50.2300">
    <property type="match status" value="1"/>
</dbReference>